<gene>
    <name evidence="9" type="ORF">COEREDRAFT_82367</name>
</gene>
<dbReference type="EMBL" id="KZ303511">
    <property type="protein sequence ID" value="PIA14944.1"/>
    <property type="molecule type" value="Genomic_DNA"/>
</dbReference>
<dbReference type="InterPro" id="IPR010987">
    <property type="entry name" value="Glutathione-S-Trfase_C-like"/>
</dbReference>
<dbReference type="PROSITE" id="PS50405">
    <property type="entry name" value="GST_CTER"/>
    <property type="match status" value="1"/>
</dbReference>
<protein>
    <recommendedName>
        <fullName evidence="8">GST C-terminal domain-containing protein</fullName>
    </recommendedName>
</protein>
<comment type="similarity">
    <text evidence="2">Belongs to the metaxin family.</text>
</comment>
<comment type="subcellular location">
    <subcellularLocation>
        <location evidence="1">Mitochondrion outer membrane</location>
    </subcellularLocation>
</comment>
<keyword evidence="4" id="KW-1000">Mitochondrion outer membrane</keyword>
<dbReference type="Pfam" id="PF10568">
    <property type="entry name" value="Tom37"/>
    <property type="match status" value="1"/>
</dbReference>
<dbReference type="GO" id="GO:0007005">
    <property type="term" value="P:mitochondrion organization"/>
    <property type="evidence" value="ECO:0007669"/>
    <property type="project" value="TreeGrafter"/>
</dbReference>
<keyword evidence="7" id="KW-0472">Membrane</keyword>
<keyword evidence="3" id="KW-0813">Transport</keyword>
<dbReference type="InterPro" id="IPR050931">
    <property type="entry name" value="Mito_Protein_Transport_Metaxin"/>
</dbReference>
<evidence type="ECO:0000256" key="6">
    <source>
        <dbReference type="ARBA" id="ARBA00023128"/>
    </source>
</evidence>
<name>A0A2G5B7I4_COERN</name>
<keyword evidence="5" id="KW-0653">Protein transport</keyword>
<evidence type="ECO:0000256" key="3">
    <source>
        <dbReference type="ARBA" id="ARBA00022448"/>
    </source>
</evidence>
<organism evidence="9 10">
    <name type="scientific">Coemansia reversa (strain ATCC 12441 / NRRL 1564)</name>
    <dbReference type="NCBI Taxonomy" id="763665"/>
    <lineage>
        <taxon>Eukaryota</taxon>
        <taxon>Fungi</taxon>
        <taxon>Fungi incertae sedis</taxon>
        <taxon>Zoopagomycota</taxon>
        <taxon>Kickxellomycotina</taxon>
        <taxon>Kickxellomycetes</taxon>
        <taxon>Kickxellales</taxon>
        <taxon>Kickxellaceae</taxon>
        <taxon>Coemansia</taxon>
    </lineage>
</organism>
<evidence type="ECO:0000256" key="4">
    <source>
        <dbReference type="ARBA" id="ARBA00022787"/>
    </source>
</evidence>
<keyword evidence="10" id="KW-1185">Reference proteome</keyword>
<dbReference type="Proteomes" id="UP000242474">
    <property type="component" value="Unassembled WGS sequence"/>
</dbReference>
<keyword evidence="6" id="KW-0496">Mitochondrion</keyword>
<evidence type="ECO:0000259" key="8">
    <source>
        <dbReference type="PROSITE" id="PS50405"/>
    </source>
</evidence>
<dbReference type="SUPFAM" id="SSF47616">
    <property type="entry name" value="GST C-terminal domain-like"/>
    <property type="match status" value="1"/>
</dbReference>
<dbReference type="GO" id="GO:0015031">
    <property type="term" value="P:protein transport"/>
    <property type="evidence" value="ECO:0007669"/>
    <property type="project" value="UniProtKB-KW"/>
</dbReference>
<dbReference type="InterPro" id="IPR036282">
    <property type="entry name" value="Glutathione-S-Trfase_C_sf"/>
</dbReference>
<feature type="domain" description="GST C-terminal" evidence="8">
    <location>
        <begin position="146"/>
        <end position="286"/>
    </location>
</feature>
<dbReference type="Pfam" id="PF17171">
    <property type="entry name" value="GST_C_6"/>
    <property type="match status" value="1"/>
</dbReference>
<proteinExistence type="inferred from homology"/>
<evidence type="ECO:0000256" key="1">
    <source>
        <dbReference type="ARBA" id="ARBA00004294"/>
    </source>
</evidence>
<dbReference type="PANTHER" id="PTHR12289">
    <property type="entry name" value="METAXIN RELATED"/>
    <property type="match status" value="1"/>
</dbReference>
<accession>A0A2G5B7I4</accession>
<dbReference type="PANTHER" id="PTHR12289:SF41">
    <property type="entry name" value="FAILED AXON CONNECTIONS-RELATED"/>
    <property type="match status" value="1"/>
</dbReference>
<evidence type="ECO:0000256" key="2">
    <source>
        <dbReference type="ARBA" id="ARBA00009170"/>
    </source>
</evidence>
<dbReference type="OrthoDB" id="5835136at2759"/>
<sequence>MYSLYSWGSPFESDGIYSFDPVCLSIQAYLRLSKADWCLYRTNSTDISPSRCLPTLIYQGSAVESGFWPIAQFLKQEGHDLDAGLDPEQLAQSIAYISMIQDGFGDALLFSWYSVSENFAGAVRPQLAKLFGFPLSLVIPTQLKSHAEKRLKVEGITSESADSSEASTRADTLRNKLPRIYLLAKEGFNRHADKSAHPIYEQAKKYLSVLSKKLDKKQYFFGNTPTTLDAVVYGYLVLVIRVELPQNTLKAIIESDYPNLIGLCNRIHEQLVTPTTISEQSLVAGLAGAMKHAISSYFTVVSHPPQEVKNDPQRAAKVRSVVGASFAFLGYVIYNGILSAPAPKAISQASTLAFESTGDVLSVIKNV</sequence>
<evidence type="ECO:0000313" key="9">
    <source>
        <dbReference type="EMBL" id="PIA14944.1"/>
    </source>
</evidence>
<evidence type="ECO:0000256" key="7">
    <source>
        <dbReference type="ARBA" id="ARBA00023136"/>
    </source>
</evidence>
<dbReference type="AlphaFoldDB" id="A0A2G5B7I4"/>
<evidence type="ECO:0000256" key="5">
    <source>
        <dbReference type="ARBA" id="ARBA00022927"/>
    </source>
</evidence>
<dbReference type="InterPro" id="IPR033468">
    <property type="entry name" value="Metaxin_GST"/>
</dbReference>
<dbReference type="STRING" id="763665.A0A2G5B7I4"/>
<dbReference type="InterPro" id="IPR019564">
    <property type="entry name" value="Sam37/metaxin_N"/>
</dbReference>
<dbReference type="Gene3D" id="1.20.1050.10">
    <property type="match status" value="1"/>
</dbReference>
<dbReference type="GO" id="GO:0001401">
    <property type="term" value="C:SAM complex"/>
    <property type="evidence" value="ECO:0007669"/>
    <property type="project" value="InterPro"/>
</dbReference>
<reference evidence="9 10" key="1">
    <citation type="journal article" date="2015" name="Genome Biol. Evol.">
        <title>Phylogenomic analyses indicate that early fungi evolved digesting cell walls of algal ancestors of land plants.</title>
        <authorList>
            <person name="Chang Y."/>
            <person name="Wang S."/>
            <person name="Sekimoto S."/>
            <person name="Aerts A.L."/>
            <person name="Choi C."/>
            <person name="Clum A."/>
            <person name="LaButti K.M."/>
            <person name="Lindquist E.A."/>
            <person name="Yee Ngan C."/>
            <person name="Ohm R.A."/>
            <person name="Salamov A.A."/>
            <person name="Grigoriev I.V."/>
            <person name="Spatafora J.W."/>
            <person name="Berbee M.L."/>
        </authorList>
    </citation>
    <scope>NUCLEOTIDE SEQUENCE [LARGE SCALE GENOMIC DNA]</scope>
    <source>
        <strain evidence="9 10">NRRL 1564</strain>
    </source>
</reference>
<evidence type="ECO:0000313" key="10">
    <source>
        <dbReference type="Proteomes" id="UP000242474"/>
    </source>
</evidence>